<dbReference type="PROSITE" id="PS52004">
    <property type="entry name" value="KS3_2"/>
    <property type="match status" value="1"/>
</dbReference>
<reference evidence="11 12" key="1">
    <citation type="journal article" date="2016" name="Front. Microbiol.">
        <title>Single-Cell (Meta-)Genomics of a Dimorphic Candidatus Thiomargarita nelsonii Reveals Genomic Plasticity.</title>
        <authorList>
            <person name="Flood B.E."/>
            <person name="Fliss P."/>
            <person name="Jones D.S."/>
            <person name="Dick G.J."/>
            <person name="Jain S."/>
            <person name="Kaster A.K."/>
            <person name="Winkel M."/>
            <person name="Mussmann M."/>
            <person name="Bailey J."/>
        </authorList>
    </citation>
    <scope>NUCLEOTIDE SEQUENCE [LARGE SCALE GENOMIC DNA]</scope>
    <source>
        <strain evidence="11">Hydrate Ridge</strain>
    </source>
</reference>
<dbReference type="EMBL" id="JSZA02000001">
    <property type="protein sequence ID" value="TGO03759.1"/>
    <property type="molecule type" value="Genomic_DNA"/>
</dbReference>
<evidence type="ECO:0000256" key="1">
    <source>
        <dbReference type="ARBA" id="ARBA00005194"/>
    </source>
</evidence>
<dbReference type="CDD" id="cd00833">
    <property type="entry name" value="PKS"/>
    <property type="match status" value="1"/>
</dbReference>
<evidence type="ECO:0000313" key="11">
    <source>
        <dbReference type="EMBL" id="TGO03759.1"/>
    </source>
</evidence>
<dbReference type="PROSITE" id="PS00606">
    <property type="entry name" value="KS3_1"/>
    <property type="match status" value="1"/>
</dbReference>
<dbReference type="SMART" id="SM00826">
    <property type="entry name" value="PKS_DH"/>
    <property type="match status" value="1"/>
</dbReference>
<accession>A0A4E0QSK6</accession>
<dbReference type="SUPFAM" id="SSF51735">
    <property type="entry name" value="NAD(P)-binding Rossmann-fold domains"/>
    <property type="match status" value="2"/>
</dbReference>
<comment type="function">
    <text evidence="6">Involved in production of the polyketide antibiotic thailandamide.</text>
</comment>
<dbReference type="InterPro" id="IPR020806">
    <property type="entry name" value="PKS_PP-bd"/>
</dbReference>
<proteinExistence type="inferred from homology"/>
<dbReference type="SUPFAM" id="SSF55048">
    <property type="entry name" value="Probable ACP-binding domain of malonyl-CoA ACP transacylase"/>
    <property type="match status" value="1"/>
</dbReference>
<dbReference type="SUPFAM" id="SSF47336">
    <property type="entry name" value="ACP-like"/>
    <property type="match status" value="1"/>
</dbReference>
<dbReference type="InterPro" id="IPR014030">
    <property type="entry name" value="Ketoacyl_synth_N"/>
</dbReference>
<dbReference type="FunFam" id="3.40.366.10:FF:000002">
    <property type="entry name" value="Probable polyketide synthase 2"/>
    <property type="match status" value="1"/>
</dbReference>
<dbReference type="InterPro" id="IPR050091">
    <property type="entry name" value="PKS_NRPS_Biosynth_Enz"/>
</dbReference>
<dbReference type="InterPro" id="IPR014031">
    <property type="entry name" value="Ketoacyl_synth_C"/>
</dbReference>
<dbReference type="Pfam" id="PF00109">
    <property type="entry name" value="ketoacyl-synt"/>
    <property type="match status" value="1"/>
</dbReference>
<dbReference type="InterPro" id="IPR009081">
    <property type="entry name" value="PP-bd_ACP"/>
</dbReference>
<dbReference type="SUPFAM" id="SSF52151">
    <property type="entry name" value="FabD/lysophospholipase-like"/>
    <property type="match status" value="1"/>
</dbReference>
<evidence type="ECO:0000256" key="7">
    <source>
        <dbReference type="PROSITE-ProRule" id="PRU01363"/>
    </source>
</evidence>
<name>A0A4E0QSK6_9GAMM</name>
<dbReference type="InterPro" id="IPR036291">
    <property type="entry name" value="NAD(P)-bd_dom_sf"/>
</dbReference>
<dbReference type="PROSITE" id="PS50075">
    <property type="entry name" value="CARRIER"/>
    <property type="match status" value="1"/>
</dbReference>
<dbReference type="InterPro" id="IPR036736">
    <property type="entry name" value="ACP-like_sf"/>
</dbReference>
<keyword evidence="3" id="KW-0596">Phosphopantetheine</keyword>
<evidence type="ECO:0000259" key="10">
    <source>
        <dbReference type="PROSITE" id="PS52019"/>
    </source>
</evidence>
<dbReference type="SMART" id="SM00827">
    <property type="entry name" value="PKS_AT"/>
    <property type="match status" value="1"/>
</dbReference>
<feature type="region of interest" description="C-terminal hotdog fold" evidence="7">
    <location>
        <begin position="1054"/>
        <end position="1199"/>
    </location>
</feature>
<dbReference type="GO" id="GO:0004315">
    <property type="term" value="F:3-oxoacyl-[acyl-carrier-protein] synthase activity"/>
    <property type="evidence" value="ECO:0007669"/>
    <property type="project" value="InterPro"/>
</dbReference>
<dbReference type="SUPFAM" id="SSF53901">
    <property type="entry name" value="Thiolase-like"/>
    <property type="match status" value="1"/>
</dbReference>
<dbReference type="Pfam" id="PF22621">
    <property type="entry name" value="CurL-like_PKS_C"/>
    <property type="match status" value="1"/>
</dbReference>
<protein>
    <submittedName>
        <fullName evidence="11">Uncharacterized protein</fullName>
    </submittedName>
</protein>
<evidence type="ECO:0000256" key="4">
    <source>
        <dbReference type="ARBA" id="ARBA00022553"/>
    </source>
</evidence>
<dbReference type="InterPro" id="IPR016035">
    <property type="entry name" value="Acyl_Trfase/lysoPLipase"/>
</dbReference>
<evidence type="ECO:0000256" key="3">
    <source>
        <dbReference type="ARBA" id="ARBA00022450"/>
    </source>
</evidence>
<dbReference type="InterPro" id="IPR016039">
    <property type="entry name" value="Thiolase-like"/>
</dbReference>
<dbReference type="InterPro" id="IPR018201">
    <property type="entry name" value="Ketoacyl_synth_AS"/>
</dbReference>
<dbReference type="GO" id="GO:0005886">
    <property type="term" value="C:plasma membrane"/>
    <property type="evidence" value="ECO:0007669"/>
    <property type="project" value="TreeGrafter"/>
</dbReference>
<dbReference type="Pfam" id="PF14765">
    <property type="entry name" value="PS-DH"/>
    <property type="match status" value="1"/>
</dbReference>
<dbReference type="SMART" id="SM00822">
    <property type="entry name" value="PKS_KR"/>
    <property type="match status" value="1"/>
</dbReference>
<feature type="domain" description="Carrier" evidence="8">
    <location>
        <begin position="1709"/>
        <end position="1783"/>
    </location>
</feature>
<dbReference type="Gene3D" id="3.40.366.10">
    <property type="entry name" value="Malonyl-Coenzyme A Acyl Carrier Protein, domain 2"/>
    <property type="match status" value="1"/>
</dbReference>
<comment type="caution">
    <text evidence="11">The sequence shown here is derived from an EMBL/GenBank/DDBJ whole genome shotgun (WGS) entry which is preliminary data.</text>
</comment>
<dbReference type="InterPro" id="IPR057326">
    <property type="entry name" value="KR_dom"/>
</dbReference>
<dbReference type="Gene3D" id="1.10.1200.10">
    <property type="entry name" value="ACP-like"/>
    <property type="match status" value="1"/>
</dbReference>
<dbReference type="GO" id="GO:0005737">
    <property type="term" value="C:cytoplasm"/>
    <property type="evidence" value="ECO:0007669"/>
    <property type="project" value="TreeGrafter"/>
</dbReference>
<dbReference type="GO" id="GO:0004312">
    <property type="term" value="F:fatty acid synthase activity"/>
    <property type="evidence" value="ECO:0007669"/>
    <property type="project" value="TreeGrafter"/>
</dbReference>
<dbReference type="PANTHER" id="PTHR43775">
    <property type="entry name" value="FATTY ACID SYNTHASE"/>
    <property type="match status" value="1"/>
</dbReference>
<dbReference type="FunFam" id="3.40.47.10:FF:000019">
    <property type="entry name" value="Polyketide synthase type I"/>
    <property type="match status" value="1"/>
</dbReference>
<dbReference type="PANTHER" id="PTHR43775:SF37">
    <property type="entry name" value="SI:DKEY-61P9.11"/>
    <property type="match status" value="1"/>
</dbReference>
<dbReference type="Gene3D" id="3.30.70.3290">
    <property type="match status" value="1"/>
</dbReference>
<organism evidence="11 12">
    <name type="scientific">Candidatus Thiomargarita nelsonii</name>
    <dbReference type="NCBI Taxonomy" id="1003181"/>
    <lineage>
        <taxon>Bacteria</taxon>
        <taxon>Pseudomonadati</taxon>
        <taxon>Pseudomonadota</taxon>
        <taxon>Gammaproteobacteria</taxon>
        <taxon>Thiotrichales</taxon>
        <taxon>Thiotrichaceae</taxon>
        <taxon>Thiomargarita</taxon>
    </lineage>
</organism>
<dbReference type="Proteomes" id="UP000030428">
    <property type="component" value="Unassembled WGS sequence"/>
</dbReference>
<dbReference type="PROSITE" id="PS52019">
    <property type="entry name" value="PKS_MFAS_DH"/>
    <property type="match status" value="1"/>
</dbReference>
<evidence type="ECO:0000259" key="9">
    <source>
        <dbReference type="PROSITE" id="PS52004"/>
    </source>
</evidence>
<dbReference type="InterPro" id="IPR049551">
    <property type="entry name" value="PKS_DH_C"/>
</dbReference>
<gene>
    <name evidence="11" type="ORF">PN36_00390</name>
</gene>
<dbReference type="Pfam" id="PF08659">
    <property type="entry name" value="KR"/>
    <property type="match status" value="1"/>
</dbReference>
<keyword evidence="5" id="KW-0808">Transferase</keyword>
<dbReference type="CDD" id="cd08955">
    <property type="entry name" value="KR_2_FAS_SDR_x"/>
    <property type="match status" value="1"/>
</dbReference>
<dbReference type="GO" id="GO:0031177">
    <property type="term" value="F:phosphopantetheine binding"/>
    <property type="evidence" value="ECO:0007669"/>
    <property type="project" value="InterPro"/>
</dbReference>
<evidence type="ECO:0000256" key="5">
    <source>
        <dbReference type="ARBA" id="ARBA00022679"/>
    </source>
</evidence>
<dbReference type="Gene3D" id="3.40.47.10">
    <property type="match status" value="1"/>
</dbReference>
<dbReference type="InterPro" id="IPR049552">
    <property type="entry name" value="PKS_DH_N"/>
</dbReference>
<dbReference type="SMART" id="SM00825">
    <property type="entry name" value="PKS_KS"/>
    <property type="match status" value="1"/>
</dbReference>
<dbReference type="Gene3D" id="3.10.129.10">
    <property type="entry name" value="Hotdog Thioesterase"/>
    <property type="match status" value="1"/>
</dbReference>
<dbReference type="InterPro" id="IPR014043">
    <property type="entry name" value="Acyl_transferase_dom"/>
</dbReference>
<feature type="domain" description="PKS/mFAS DH" evidence="10">
    <location>
        <begin position="915"/>
        <end position="1199"/>
    </location>
</feature>
<feature type="active site" description="Proton acceptor; for dehydratase activity" evidence="7">
    <location>
        <position position="947"/>
    </location>
</feature>
<dbReference type="Pfam" id="PF21089">
    <property type="entry name" value="PKS_DH_N"/>
    <property type="match status" value="1"/>
</dbReference>
<keyword evidence="12" id="KW-1185">Reference proteome</keyword>
<dbReference type="InterPro" id="IPR020807">
    <property type="entry name" value="PKS_DH"/>
</dbReference>
<dbReference type="SMART" id="SM00823">
    <property type="entry name" value="PKS_PP"/>
    <property type="match status" value="1"/>
</dbReference>
<dbReference type="InterPro" id="IPR013968">
    <property type="entry name" value="PKS_KR"/>
</dbReference>
<comment type="similarity">
    <text evidence="2">Belongs to the short-chain dehydrogenases/reductases (SDR) family.</text>
</comment>
<sequence length="1831" mass="201060">MQKMPHLSPLKQAFLALEEMQAKLRGMEQSRTEPIAIIGMGCRFPKEANNPEKLWQILHDGVDVITEVPSQRWDVDAFYDPDPKVPGKTYTRHGGFLSVIDQFDPHFFGISPREAISMDPQQRLVLEVSWEALENAGLVQNRLAGSQTGVFIGISSSEYASYLLGDLNQIDPYHITGTSLNGAAGRLSYTLGFQGPCMAIDTACSSSLVAVHQACLSLRNGECQQALAGGINLILTPMGSVALSKALALSPTGHCKAFDEAADGMVRGEGCGVIVLKRLSDAMKNGDNILALIRGSAVNQDGPSSALTVPNGPAQDAVIRQALANGNVKPEEVDYIEAHGTGTSLGDPIEAGALGRVFGQDRPKDHPLMMGSVKTNIGHLEACSGIASLIKVVLSLQHEEIPPHLHFTQPSSHIRWDELPLKVPTESIAWPSGERRRLAGVSAFGFSGTNAHVVLEEAPEAVTQASSPLVERPLHMLTLSAKTDTALKQLAQRYENHLSTHPDLALENLCFTANTGRAHFPYRLAVIATSTAEVRDQLLALTAVQSGDLPKVAFLFTGQGSQSVGMGRELYETQPTFRKTLDHCDEILRPYLETPLLQVLYTEANPKLDETAYTQPALFALEYALAKLWLSWGITPTAVMGHSVGEYVAACIAGVFSLEEGLKLVAERARMMQALPQDGEMAAVFANETQVTSAIQSYAHEVSIAAVNGPQNIVISGKRETIEAIIAVLSEDGIEAKPLKVSHAFHSPLMEPMLSEFKRVASEVTYALPQINLISNVTGQTVAAEVATPEYWCRHVRQPVRFAASIDTLHEQDYEIFIEIGPKPTLSGMGSQCLPDDEGVWLPSLRQGENDWQTLLQSLADLYVRGASVNWTSFDHDYPRHRIALPTYPFQRERYWTDNAVMFQGTGIRYKKDKHPLLGQQLVLADTQEIRFESHISQYAPAFLAHHRVFQTVIVPATAYLEMALAAGASVFKTDNLVVEEVTFQQALTLPEGIERTVQLMLTPDEKIGYSFKIFSLDEESETPAWTCHATGKFLDSNKDVSPIDLSVLQAQCSEALSVEAFYQKTQALGIDYGASFQVLEQSWRGGGEGLARIRLLETLATNDYNCHPVLLDAGFQVLGAAVPDETESNDVYLPVGLERMHVYHRPEHQLWGHAIIRPLNSATPQTITADIRLFDDSGRLLVGIEGLSIKRTSREVLLRALQPDLSDWLYTVAWQSKVEQLVSPQAEPDSWLILADQGGVGAKIAELLQARGEHCVQLYAKTSVDFEPILKTLLQTEPFSLGIIHLWSLDVAGSEELTLSAIEQAQRLGCESVLHLVQTLSRHEVSPRLWLVTQGAVPVEKSPLNVAQSPLWGLGKVIALEHPDWWGGMLDLAPEMPLDAAKSLLTEIQNSQGEDQVAFRNGQRYVARLVRYRRPQIIQAMPLDADNTYLITGGLGALGLIFAQWMAARGAQHLALIGRSNASHAREILDQLARNGTKVRVFQADVSCQVEMAKVLESIKISMPPLRGIVHAAGILDDGVLVQQNWERFMRVMAPKVVGTWHLHTLTQDLPLDFFVCFSSSSTLMGATGQGNYVAANTFMDALAHHRRARGLPSLSINWGVWADAGMAANLGSYDQNRFAEYGIGKIATKQGLQVFGELLEQNAVQVGVMQVNWSKLLQQFSPNNEPPLLSELVNQIHQVEETEQQPARQLEELRLQFKKASPDERIARLTAYLQTQVANALRLNTAQLDVQQPLNNIGVDSLMAVELRNKVRKELGVDVPIVKFMEGASVVDLATQLSLQLTETGATEPETQNRDTGINLENPEDMLANLDQLSDEEVDALLNTSLVEE</sequence>
<dbReference type="GO" id="GO:0071770">
    <property type="term" value="P:DIM/DIP cell wall layer assembly"/>
    <property type="evidence" value="ECO:0007669"/>
    <property type="project" value="TreeGrafter"/>
</dbReference>
<dbReference type="Gene3D" id="3.10.129.120">
    <property type="match status" value="1"/>
</dbReference>
<dbReference type="Pfam" id="PF00698">
    <property type="entry name" value="Acyl_transf_1"/>
    <property type="match status" value="1"/>
</dbReference>
<dbReference type="GO" id="GO:0006633">
    <property type="term" value="P:fatty acid biosynthetic process"/>
    <property type="evidence" value="ECO:0007669"/>
    <property type="project" value="UniProtKB-UniPathway"/>
</dbReference>
<dbReference type="InterPro" id="IPR016036">
    <property type="entry name" value="Malonyl_transacylase_ACP-bd"/>
</dbReference>
<dbReference type="InterPro" id="IPR049900">
    <property type="entry name" value="PKS_mFAS_DH"/>
</dbReference>
<evidence type="ECO:0000256" key="2">
    <source>
        <dbReference type="ARBA" id="ARBA00006484"/>
    </source>
</evidence>
<dbReference type="Gene3D" id="3.40.50.720">
    <property type="entry name" value="NAD(P)-binding Rossmann-like Domain"/>
    <property type="match status" value="1"/>
</dbReference>
<dbReference type="Pfam" id="PF02801">
    <property type="entry name" value="Ketoacyl-synt_C"/>
    <property type="match status" value="1"/>
</dbReference>
<feature type="domain" description="Ketosynthase family 3 (KS3)" evidence="9">
    <location>
        <begin position="32"/>
        <end position="457"/>
    </location>
</feature>
<dbReference type="InterPro" id="IPR020841">
    <property type="entry name" value="PKS_Beta-ketoAc_synthase_dom"/>
</dbReference>
<dbReference type="InterPro" id="IPR001227">
    <property type="entry name" value="Ac_transferase_dom_sf"/>
</dbReference>
<feature type="active site" description="Proton donor; for dehydratase activity" evidence="7">
    <location>
        <position position="1113"/>
    </location>
</feature>
<comment type="pathway">
    <text evidence="1">Lipid metabolism; fatty acid biosynthesis.</text>
</comment>
<feature type="region of interest" description="N-terminal hotdog fold" evidence="7">
    <location>
        <begin position="915"/>
        <end position="1041"/>
    </location>
</feature>
<evidence type="ECO:0000259" key="8">
    <source>
        <dbReference type="PROSITE" id="PS50075"/>
    </source>
</evidence>
<evidence type="ECO:0000256" key="6">
    <source>
        <dbReference type="ARBA" id="ARBA00054155"/>
    </source>
</evidence>
<evidence type="ECO:0000313" key="12">
    <source>
        <dbReference type="Proteomes" id="UP000030428"/>
    </source>
</evidence>
<keyword evidence="4" id="KW-0597">Phosphoprotein</keyword>
<dbReference type="Pfam" id="PF00550">
    <property type="entry name" value="PP-binding"/>
    <property type="match status" value="1"/>
</dbReference>
<dbReference type="UniPathway" id="UPA00094"/>